<dbReference type="OrthoDB" id="10060449at2759"/>
<dbReference type="InterPro" id="IPR055191">
    <property type="entry name" value="POL2_thumb"/>
</dbReference>
<evidence type="ECO:0000256" key="13">
    <source>
        <dbReference type="ARBA" id="ARBA00023125"/>
    </source>
</evidence>
<comment type="similarity">
    <text evidence="2 15">Belongs to the DNA polymerase type-B family.</text>
</comment>
<dbReference type="GO" id="GO:0000166">
    <property type="term" value="F:nucleotide binding"/>
    <property type="evidence" value="ECO:0007669"/>
    <property type="project" value="InterPro"/>
</dbReference>
<dbReference type="SMART" id="SM00486">
    <property type="entry name" value="POLBc"/>
    <property type="match status" value="1"/>
</dbReference>
<dbReference type="GO" id="GO:0008310">
    <property type="term" value="F:single-stranded DNA 3'-5' DNA exonuclease activity"/>
    <property type="evidence" value="ECO:0007669"/>
    <property type="project" value="TreeGrafter"/>
</dbReference>
<dbReference type="GO" id="GO:0051539">
    <property type="term" value="F:4 iron, 4 sulfur cluster binding"/>
    <property type="evidence" value="ECO:0007669"/>
    <property type="project" value="UniProtKB-KW"/>
</dbReference>
<dbReference type="InterPro" id="IPR054475">
    <property type="entry name" value="Znf-DPOE"/>
</dbReference>
<dbReference type="Gene3D" id="3.90.1600.10">
    <property type="entry name" value="Palm domain of DNA polymerase"/>
    <property type="match status" value="1"/>
</dbReference>
<evidence type="ECO:0000256" key="3">
    <source>
        <dbReference type="ARBA" id="ARBA00022485"/>
    </source>
</evidence>
<dbReference type="InterPro" id="IPR013697">
    <property type="entry name" value="DNA_pol_e_suA_C"/>
</dbReference>
<dbReference type="Gene3D" id="3.30.420.10">
    <property type="entry name" value="Ribonuclease H-like superfamily/Ribonuclease H"/>
    <property type="match status" value="1"/>
</dbReference>
<dbReference type="GO" id="GO:0003677">
    <property type="term" value="F:DNA binding"/>
    <property type="evidence" value="ECO:0007669"/>
    <property type="project" value="UniProtKB-KW"/>
</dbReference>
<accession>C1FJ68</accession>
<reference evidence="18 19" key="1">
    <citation type="journal article" date="2009" name="Science">
        <title>Green evolution and dynamic adaptations revealed by genomes of the marine picoeukaryotes Micromonas.</title>
        <authorList>
            <person name="Worden A.Z."/>
            <person name="Lee J.H."/>
            <person name="Mock T."/>
            <person name="Rouze P."/>
            <person name="Simmons M.P."/>
            <person name="Aerts A.L."/>
            <person name="Allen A.E."/>
            <person name="Cuvelier M.L."/>
            <person name="Derelle E."/>
            <person name="Everett M.V."/>
            <person name="Foulon E."/>
            <person name="Grimwood J."/>
            <person name="Gundlach H."/>
            <person name="Henrissat B."/>
            <person name="Napoli C."/>
            <person name="McDonald S.M."/>
            <person name="Parker M.S."/>
            <person name="Rombauts S."/>
            <person name="Salamov A."/>
            <person name="Von Dassow P."/>
            <person name="Badger J.H."/>
            <person name="Coutinho P.M."/>
            <person name="Demir E."/>
            <person name="Dubchak I."/>
            <person name="Gentemann C."/>
            <person name="Eikrem W."/>
            <person name="Gready J.E."/>
            <person name="John U."/>
            <person name="Lanier W."/>
            <person name="Lindquist E.A."/>
            <person name="Lucas S."/>
            <person name="Mayer K.F."/>
            <person name="Moreau H."/>
            <person name="Not F."/>
            <person name="Otillar R."/>
            <person name="Panaud O."/>
            <person name="Pangilinan J."/>
            <person name="Paulsen I."/>
            <person name="Piegu B."/>
            <person name="Poliakov A."/>
            <person name="Robbens S."/>
            <person name="Schmutz J."/>
            <person name="Toulza E."/>
            <person name="Wyss T."/>
            <person name="Zelensky A."/>
            <person name="Zhou K."/>
            <person name="Armbrust E.V."/>
            <person name="Bhattacharya D."/>
            <person name="Goodenough U.W."/>
            <person name="Van de Peer Y."/>
            <person name="Grigoriev I.V."/>
        </authorList>
    </citation>
    <scope>NUCLEOTIDE SEQUENCE [LARGE SCALE GENOMIC DNA]</scope>
    <source>
        <strain evidence="19">RCC299 / NOUM17</strain>
    </source>
</reference>
<sequence length="2478" mass="273468">MGGAPAFSGNASGRSKGNMYGEAGRGKGHHAARGRGGQGDGDWKNQKSRLQMAQEEDALEAGLGFVNFTEGDERLGWLVNVSSTTVQEAETGKEFSAVNCYFMQQDGDTFKAQVRYAPYFLIATKPNCEHDVEAFLRRRYEGKIHDVTVLDKEDLDLKNHLSGLKQKYLKVTFATVQDLMDVRREVLPMVKKNQSRSEAAEAYEALHQMEASAVTHQGRAHHGVSRGGEQKSTKGKRAIANYADAMMDIREYDVPYHMRFLIDTETRCGWWYQVKVKQGEVTMTHRKDMLARGEVKICAFDIETTKLPLKFPDAEYDQVFMISYMLDGQGYLIINREVVSADIEDFEYSPKPEYPGPFIVWNEPDEAALLRRWFDHMREVQPSVYVTYNGDFFDWPFVETRAEKNGMSMYLELGMRCDRKTGECRSRSALHLDAFAWVKRDSYLPAGSHGLKAVTKAKLGYNPVEVDPEDMLPFAQEQPHHMAAYSVSDAVSTYYLYMTYVHPFIFSLATIIPLSPDEVLRKGSGTLCEALLMVEAYRANIVCPNKTQSAGEKHYKGHLLESETYIGGHVECLEAGVFRADIPTKFRMNPKGYQGLLDSLDEDLKYALYHEGKKMTPEDVENYDEVRAAIAEKLVDLRDNPVQMAKPLIYHLDVAAMYPNIILTNRLQPPAMVTEDVCAACDFNRPGKTCLREMEWLWRGEHYAATSSDYAAIKAQLEAEKFPPKADGTGDGRPRYWADLSYEEQAAAKKNRLKMYSQKVYKRVLDKPITESKMAGICQRENGFYVDTVKNFRDRRYEYKGLNKTWKGKLGDAKKSGNPIAVQEAKDMVTLFDSLQLAHKCILNSFYGYVMRKGARWYSMEMAGVVTYTGAKIIQMAKRLVDDIGKPLELDTDGIWCCLPGTFPEEFTLKPKEGVNKKKLTISYPCSVLNRLTALQCTNDQYQTLTDKEKRTYESSSEMTIEFEVDGPYKAMILPASKEEGILIKKRYAVFNFDGSLEELKGFEVKRRGELKLIKMFQTEVFDEFLKGTTLEEVYEAVGKVANKWLDMLDSKGRDLTDEDLVDYISEATTMSKSLEEYGDRKSCATTTAKRLGAFIGGDIANDKGLKAQYIITKKPAGAPTSQRAVPVTIFQAEPAVARSFLRDWTKDSPPGDADEVPDMRELLDWDYYKTRLASAIQKIISIPAALQHVPNPCPRVTHPDWLHKMVREKDDKFKQRKLADLFGAHDAKRELLAAKDPNAPEHDAAHTPGKKARGDELDMEDAAGAAPGTLIGKTSGPRVQRFFRGVEDSAPGGGVPTTPETGAVAARTLPGSGPSPADGGNVTGNVRRRNALDPVEIAREAFESLGACPDKRQDFDGWLRHHKAKWRLQRAERKRRRVQEADALAAAGGVTPGFGRSMTRPRTLGPGGLGAFVESRERTLATSAWQLVQIEPAAAGPGHFTAWVLAAGTIHSVPIKVSRRLAVAMRSPDREGDLGLGGKKRVSAILPRGAKAEHVYEVKMEESEYASGLEVMDLLANPNVVGVFERHVPLLEAAVQKIGCVASLRRDESRADGQVLEYDLDQLEMRTTAECGYVPLAKPDASQAVRGMMRHVSLYRAGDKGKGVYALHTPATGSGVLVVVEPGAVGNGRRNQGVREVSVPAMDRAWRAARAEVSSADGDDAATQSADGAIDWTVEYVKDDESAGAAVSRHLQAYLEDPKGPAVCVVEAPGDSGVDVVDGSSIRREGVAGRLGAIIPALARLPVVHVPANAADTASMPAIGWQVNAAKTACTRLAAHGDWLAERVAISRYAHIPVGNLGQDWCLHTADTFFARALRDSSQLLWTGPGGVPDLGGGSGDGALSGLDDTLQTTRAEVNNPGAYRCVCVELKAHHLAVCAIANAHLLNDLEQGALLGYEQNTVGSGKDNGDSGVRGGHEAAAAFRTLRTLVNNWLVDATERRNPYADALLGQLRRWLLSAFSTLREPALRHLVELCMKKVFTLLLAEVKKLGATVVHADMQTITIATGKHRLASAAAFVDGLRASLRRRELFSWLELEPSRQWHSLLFRGPYDYGGLLASALPGAKQWSGHDTLGPDDFELDPVATRAAGVAEAAEALDMHWNIASFLPESIREHFEVVVSEFIFRPWKRDFGGGLDDERSDDVEYVDGLDDGEGDDAEAAVPPPLDTEGLEHEGDEALDECLLDATPPQAREAASQPGQGGQEENEPLQNARTPLVGGREAAEAAEEERAAWLAGQVGGYFSQRILRLVGEINRVLGPGTARHLGPQHKFPTPPGAHLPKDLRGSPALAFVKTLCAALSLDVSVEGPVSLLRKNALKLLRVPEYSPQAEFREPCVTFVMRDAVCNYCSACADLDLCRDERLVEDANWDCASCGNPYDPQWIEGTLVAHVNERVRQAQLQDLRCTRDRRIKVSHLAARCACGGMYGCVEDASATADDLRVMHDIARHHDFKVLRDVVEWVVRASPNLSHARAVLDVDTDGK</sequence>
<keyword evidence="7 15" id="KW-0479">Metal-binding</keyword>
<evidence type="ECO:0000256" key="6">
    <source>
        <dbReference type="ARBA" id="ARBA00022705"/>
    </source>
</evidence>
<evidence type="ECO:0000256" key="8">
    <source>
        <dbReference type="ARBA" id="ARBA00022771"/>
    </source>
</evidence>
<evidence type="ECO:0000256" key="11">
    <source>
        <dbReference type="ARBA" id="ARBA00023004"/>
    </source>
</evidence>
<dbReference type="InterPro" id="IPR029703">
    <property type="entry name" value="POL2"/>
</dbReference>
<dbReference type="FunFam" id="1.10.132.60:FF:000003">
    <property type="entry name" value="DNA polymerase epsilon catalytic subunit"/>
    <property type="match status" value="1"/>
</dbReference>
<dbReference type="Pfam" id="PF23250">
    <property type="entry name" value="zf_DPOE_2"/>
    <property type="match status" value="1"/>
</dbReference>
<dbReference type="InParanoid" id="C1FJ68"/>
<dbReference type="GO" id="GO:0000278">
    <property type="term" value="P:mitotic cell cycle"/>
    <property type="evidence" value="ECO:0007669"/>
    <property type="project" value="TreeGrafter"/>
</dbReference>
<dbReference type="RefSeq" id="XP_002509045.1">
    <property type="nucleotide sequence ID" value="XM_002508999.1"/>
</dbReference>
<keyword evidence="10 15" id="KW-0239">DNA-directed DNA polymerase</keyword>
<dbReference type="EMBL" id="CP001577">
    <property type="protein sequence ID" value="ACO70303.1"/>
    <property type="molecule type" value="Genomic_DNA"/>
</dbReference>
<dbReference type="PANTHER" id="PTHR10670">
    <property type="entry name" value="DNA POLYMERASE EPSILON CATALYTIC SUBUNIT A"/>
    <property type="match status" value="1"/>
</dbReference>
<keyword evidence="3 15" id="KW-0004">4Fe-4S</keyword>
<dbReference type="KEGG" id="mis:MICPUN_63095"/>
<keyword evidence="4 15" id="KW-0808">Transferase</keyword>
<feature type="domain" description="DNA polymerase epsilon catalytic subunit A C-terminal" evidence="17">
    <location>
        <begin position="1642"/>
        <end position="2054"/>
    </location>
</feature>
<proteinExistence type="inferred from homology"/>
<keyword evidence="19" id="KW-1185">Reference proteome</keyword>
<name>C1FJ68_MICCC</name>
<dbReference type="GO" id="GO:0008622">
    <property type="term" value="C:epsilon DNA polymerase complex"/>
    <property type="evidence" value="ECO:0007669"/>
    <property type="project" value="InterPro"/>
</dbReference>
<dbReference type="Gene3D" id="3.30.342.10">
    <property type="entry name" value="DNA Polymerase, chain B, domain 1"/>
    <property type="match status" value="1"/>
</dbReference>
<dbReference type="SUPFAM" id="SSF56672">
    <property type="entry name" value="DNA/RNA polymerases"/>
    <property type="match status" value="1"/>
</dbReference>
<dbReference type="Gene3D" id="1.10.132.60">
    <property type="entry name" value="DNA polymerase family B, C-terminal domain"/>
    <property type="match status" value="1"/>
</dbReference>
<evidence type="ECO:0000256" key="12">
    <source>
        <dbReference type="ARBA" id="ARBA00023014"/>
    </source>
</evidence>
<dbReference type="InterPro" id="IPR042087">
    <property type="entry name" value="DNA_pol_B_thumb"/>
</dbReference>
<keyword evidence="6 15" id="KW-0235">DNA replication</keyword>
<dbReference type="Pfam" id="PF22634">
    <property type="entry name" value="POL2_thumb"/>
    <property type="match status" value="1"/>
</dbReference>
<dbReference type="CDD" id="cd05535">
    <property type="entry name" value="POLBc_epsilon"/>
    <property type="match status" value="1"/>
</dbReference>
<evidence type="ECO:0000256" key="1">
    <source>
        <dbReference type="ARBA" id="ARBA00004123"/>
    </source>
</evidence>
<keyword evidence="11 15" id="KW-0408">Iron</keyword>
<evidence type="ECO:0000313" key="19">
    <source>
        <dbReference type="Proteomes" id="UP000002009"/>
    </source>
</evidence>
<comment type="subcellular location">
    <subcellularLocation>
        <location evidence="1 15">Nucleus</location>
    </subcellularLocation>
</comment>
<gene>
    <name evidence="18" type="ORF">MICPUN_63095</name>
</gene>
<keyword evidence="14 15" id="KW-0539">Nucleus</keyword>
<dbReference type="SUPFAM" id="SSF53098">
    <property type="entry name" value="Ribonuclease H-like"/>
    <property type="match status" value="1"/>
</dbReference>
<dbReference type="InterPro" id="IPR012337">
    <property type="entry name" value="RNaseH-like_sf"/>
</dbReference>
<dbReference type="EC" id="2.7.7.7" evidence="15"/>
<evidence type="ECO:0000256" key="4">
    <source>
        <dbReference type="ARBA" id="ARBA00022679"/>
    </source>
</evidence>
<feature type="region of interest" description="Disordered" evidence="16">
    <location>
        <begin position="1"/>
        <end position="52"/>
    </location>
</feature>
<feature type="compositionally biased region" description="Acidic residues" evidence="16">
    <location>
        <begin position="2136"/>
        <end position="2156"/>
    </location>
</feature>
<dbReference type="PANTHER" id="PTHR10670:SF0">
    <property type="entry name" value="DNA POLYMERASE EPSILON CATALYTIC SUBUNIT A"/>
    <property type="match status" value="1"/>
</dbReference>
<comment type="catalytic activity">
    <reaction evidence="15">
        <text>DNA(n) + a 2'-deoxyribonucleoside 5'-triphosphate = DNA(n+1) + diphosphate</text>
        <dbReference type="Rhea" id="RHEA:22508"/>
        <dbReference type="Rhea" id="RHEA-COMP:17339"/>
        <dbReference type="Rhea" id="RHEA-COMP:17340"/>
        <dbReference type="ChEBI" id="CHEBI:33019"/>
        <dbReference type="ChEBI" id="CHEBI:61560"/>
        <dbReference type="ChEBI" id="CHEBI:173112"/>
        <dbReference type="EC" id="2.7.7.7"/>
    </reaction>
</comment>
<evidence type="ECO:0000256" key="10">
    <source>
        <dbReference type="ARBA" id="ARBA00022932"/>
    </source>
</evidence>
<keyword evidence="9 15" id="KW-0862">Zinc</keyword>
<evidence type="ECO:0000256" key="9">
    <source>
        <dbReference type="ARBA" id="ARBA00022833"/>
    </source>
</evidence>
<dbReference type="eggNOG" id="KOG1798">
    <property type="taxonomic scope" value="Eukaryota"/>
</dbReference>
<dbReference type="SMART" id="SM01159">
    <property type="entry name" value="DUF1744"/>
    <property type="match status" value="1"/>
</dbReference>
<protein>
    <recommendedName>
        <fullName evidence="15">DNA polymerase epsilon catalytic subunit</fullName>
        <ecNumber evidence="15">2.7.7.7</ecNumber>
    </recommendedName>
</protein>
<evidence type="ECO:0000259" key="17">
    <source>
        <dbReference type="SMART" id="SM01159"/>
    </source>
</evidence>
<dbReference type="Pfam" id="PF22912">
    <property type="entry name" value="zf-DPOE"/>
    <property type="match status" value="1"/>
</dbReference>
<dbReference type="GO" id="GO:0006287">
    <property type="term" value="P:base-excision repair, gap-filling"/>
    <property type="evidence" value="ECO:0007669"/>
    <property type="project" value="TreeGrafter"/>
</dbReference>
<dbReference type="GeneID" id="8248165"/>
<dbReference type="CDD" id="cd05779">
    <property type="entry name" value="DNA_polB_epsilon_exo"/>
    <property type="match status" value="1"/>
</dbReference>
<dbReference type="Proteomes" id="UP000002009">
    <property type="component" value="Chromosome 12"/>
</dbReference>
<dbReference type="GO" id="GO:0006272">
    <property type="term" value="P:leading strand elongation"/>
    <property type="evidence" value="ECO:0007669"/>
    <property type="project" value="TreeGrafter"/>
</dbReference>
<dbReference type="STRING" id="296587.C1FJ68"/>
<evidence type="ECO:0000256" key="5">
    <source>
        <dbReference type="ARBA" id="ARBA00022695"/>
    </source>
</evidence>
<keyword evidence="12 15" id="KW-0411">Iron-sulfur</keyword>
<dbReference type="Pfam" id="PF03104">
    <property type="entry name" value="DNA_pol_B_exo1"/>
    <property type="match status" value="1"/>
</dbReference>
<evidence type="ECO:0000256" key="14">
    <source>
        <dbReference type="ARBA" id="ARBA00023242"/>
    </source>
</evidence>
<dbReference type="FunFam" id="1.10.287.690:FF:000005">
    <property type="entry name" value="DNA polymerase epsilon catalytic subunit"/>
    <property type="match status" value="1"/>
</dbReference>
<dbReference type="Pfam" id="PF08490">
    <property type="entry name" value="DUF1744"/>
    <property type="match status" value="1"/>
</dbReference>
<dbReference type="FunFam" id="3.90.1600.10:FF:000006">
    <property type="entry name" value="DNA polymerase epsilon catalytic subunit"/>
    <property type="match status" value="1"/>
</dbReference>
<keyword evidence="13 15" id="KW-0238">DNA-binding</keyword>
<evidence type="ECO:0000256" key="7">
    <source>
        <dbReference type="ARBA" id="ARBA00022723"/>
    </source>
</evidence>
<dbReference type="InterPro" id="IPR023211">
    <property type="entry name" value="DNA_pol_palm_dom_sf"/>
</dbReference>
<dbReference type="GO" id="GO:0008270">
    <property type="term" value="F:zinc ion binding"/>
    <property type="evidence" value="ECO:0007669"/>
    <property type="project" value="UniProtKB-KW"/>
</dbReference>
<dbReference type="GO" id="GO:0045004">
    <property type="term" value="P:DNA replication proofreading"/>
    <property type="evidence" value="ECO:0007669"/>
    <property type="project" value="TreeGrafter"/>
</dbReference>
<organism evidence="18 19">
    <name type="scientific">Micromonas commoda (strain RCC299 / NOUM17 / CCMP2709)</name>
    <name type="common">Picoplanktonic green alga</name>
    <dbReference type="NCBI Taxonomy" id="296587"/>
    <lineage>
        <taxon>Eukaryota</taxon>
        <taxon>Viridiplantae</taxon>
        <taxon>Chlorophyta</taxon>
        <taxon>Mamiellophyceae</taxon>
        <taxon>Mamiellales</taxon>
        <taxon>Mamiellaceae</taxon>
        <taxon>Micromonas</taxon>
    </lineage>
</organism>
<evidence type="ECO:0000313" key="18">
    <source>
        <dbReference type="EMBL" id="ACO70303.1"/>
    </source>
</evidence>
<evidence type="ECO:0000256" key="16">
    <source>
        <dbReference type="SAM" id="MobiDB-lite"/>
    </source>
</evidence>
<dbReference type="FunCoup" id="C1FJ68">
    <property type="interactions" value="1358"/>
</dbReference>
<feature type="region of interest" description="Disordered" evidence="16">
    <location>
        <begin position="2133"/>
        <end position="2169"/>
    </location>
</feature>
<comment type="cofactor">
    <cofactor evidence="15">
        <name>[4Fe-4S] cluster</name>
        <dbReference type="ChEBI" id="CHEBI:49883"/>
    </cofactor>
</comment>
<evidence type="ECO:0000256" key="15">
    <source>
        <dbReference type="RuleBase" id="RU365029"/>
    </source>
</evidence>
<dbReference type="OMA" id="MLDQCRY"/>
<dbReference type="InterPro" id="IPR006133">
    <property type="entry name" value="DNA-dir_DNA_pol_B_exonuc"/>
</dbReference>
<dbReference type="FunFam" id="3.30.420.10:FF:000010">
    <property type="entry name" value="DNA polymerase epsilon catalytic subunit"/>
    <property type="match status" value="1"/>
</dbReference>
<dbReference type="InterPro" id="IPR036397">
    <property type="entry name" value="RNaseH_sf"/>
</dbReference>
<keyword evidence="8 15" id="KW-0863">Zinc-finger</keyword>
<dbReference type="GO" id="GO:0006297">
    <property type="term" value="P:nucleotide-excision repair, DNA gap filling"/>
    <property type="evidence" value="ECO:0007669"/>
    <property type="project" value="TreeGrafter"/>
</dbReference>
<dbReference type="InterPro" id="IPR006172">
    <property type="entry name" value="DNA-dir_DNA_pol_B"/>
</dbReference>
<keyword evidence="5 15" id="KW-0548">Nucleotidyltransferase</keyword>
<feature type="region of interest" description="Disordered" evidence="16">
    <location>
        <begin position="2187"/>
        <end position="2220"/>
    </location>
</feature>
<feature type="region of interest" description="Disordered" evidence="16">
    <location>
        <begin position="1235"/>
        <end position="1256"/>
    </location>
</feature>
<feature type="compositionally biased region" description="Basic and acidic residues" evidence="16">
    <location>
        <begin position="1235"/>
        <end position="1246"/>
    </location>
</feature>
<comment type="function">
    <text evidence="15">DNA polymerase II participates in chromosomal DNA replication.</text>
</comment>
<dbReference type="GO" id="GO:0003887">
    <property type="term" value="F:DNA-directed DNA polymerase activity"/>
    <property type="evidence" value="ECO:0007669"/>
    <property type="project" value="UniProtKB-KW"/>
</dbReference>
<evidence type="ECO:0000256" key="2">
    <source>
        <dbReference type="ARBA" id="ARBA00005755"/>
    </source>
</evidence>
<dbReference type="InterPro" id="IPR043502">
    <property type="entry name" value="DNA/RNA_pol_sf"/>
</dbReference>